<protein>
    <submittedName>
        <fullName evidence="4">EAL domain-containing protein</fullName>
    </submittedName>
</protein>
<dbReference type="SUPFAM" id="SSF141868">
    <property type="entry name" value="EAL domain-like"/>
    <property type="match status" value="1"/>
</dbReference>
<proteinExistence type="predicted"/>
<evidence type="ECO:0000259" key="3">
    <source>
        <dbReference type="PROSITE" id="PS50887"/>
    </source>
</evidence>
<keyword evidence="5" id="KW-1185">Reference proteome</keyword>
<reference evidence="4 5" key="1">
    <citation type="submission" date="2022-04" db="EMBL/GenBank/DDBJ databases">
        <authorList>
            <person name="Ye Y.-Q."/>
            <person name="Du Z.-J."/>
        </authorList>
    </citation>
    <scope>NUCLEOTIDE SEQUENCE [LARGE SCALE GENOMIC DNA]</scope>
    <source>
        <strain evidence="4 5">A6E488</strain>
    </source>
</reference>
<dbReference type="Proteomes" id="UP001320898">
    <property type="component" value="Unassembled WGS sequence"/>
</dbReference>
<dbReference type="InterPro" id="IPR043128">
    <property type="entry name" value="Rev_trsase/Diguanyl_cyclase"/>
</dbReference>
<feature type="domain" description="EAL" evidence="2">
    <location>
        <begin position="357"/>
        <end position="607"/>
    </location>
</feature>
<accession>A0AAW5QZR0</accession>
<dbReference type="SMART" id="SM00052">
    <property type="entry name" value="EAL"/>
    <property type="match status" value="1"/>
</dbReference>
<dbReference type="Pfam" id="PF00563">
    <property type="entry name" value="EAL"/>
    <property type="match status" value="1"/>
</dbReference>
<dbReference type="EMBL" id="JALIDZ010000003">
    <property type="protein sequence ID" value="MCT8971926.1"/>
    <property type="molecule type" value="Genomic_DNA"/>
</dbReference>
<keyword evidence="1" id="KW-0472">Membrane</keyword>
<evidence type="ECO:0000256" key="1">
    <source>
        <dbReference type="SAM" id="Phobius"/>
    </source>
</evidence>
<dbReference type="InterPro" id="IPR035919">
    <property type="entry name" value="EAL_sf"/>
</dbReference>
<dbReference type="PANTHER" id="PTHR44757:SF2">
    <property type="entry name" value="BIOFILM ARCHITECTURE MAINTENANCE PROTEIN MBAA"/>
    <property type="match status" value="1"/>
</dbReference>
<dbReference type="SUPFAM" id="SSF55073">
    <property type="entry name" value="Nucleotide cyclase"/>
    <property type="match status" value="1"/>
</dbReference>
<name>A0AAW5QZR0_9HYPH</name>
<dbReference type="InterPro" id="IPR029787">
    <property type="entry name" value="Nucleotide_cyclase"/>
</dbReference>
<evidence type="ECO:0000313" key="4">
    <source>
        <dbReference type="EMBL" id="MCT8971926.1"/>
    </source>
</evidence>
<evidence type="ECO:0000259" key="2">
    <source>
        <dbReference type="PROSITE" id="PS50883"/>
    </source>
</evidence>
<dbReference type="PROSITE" id="PS50883">
    <property type="entry name" value="EAL"/>
    <property type="match status" value="1"/>
</dbReference>
<dbReference type="Pfam" id="PF00990">
    <property type="entry name" value="GGDEF"/>
    <property type="match status" value="1"/>
</dbReference>
<dbReference type="NCBIfam" id="TIGR00254">
    <property type="entry name" value="GGDEF"/>
    <property type="match status" value="1"/>
</dbReference>
<dbReference type="SMART" id="SM00267">
    <property type="entry name" value="GGDEF"/>
    <property type="match status" value="1"/>
</dbReference>
<dbReference type="PANTHER" id="PTHR44757">
    <property type="entry name" value="DIGUANYLATE CYCLASE DGCP"/>
    <property type="match status" value="1"/>
</dbReference>
<dbReference type="InterPro" id="IPR052155">
    <property type="entry name" value="Biofilm_reg_signaling"/>
</dbReference>
<dbReference type="AlphaFoldDB" id="A0AAW5QZR0"/>
<feature type="transmembrane region" description="Helical" evidence="1">
    <location>
        <begin position="150"/>
        <end position="171"/>
    </location>
</feature>
<dbReference type="RefSeq" id="WP_261615489.1">
    <property type="nucleotide sequence ID" value="NZ_JALIDZ010000003.1"/>
</dbReference>
<dbReference type="GO" id="GO:0003824">
    <property type="term" value="F:catalytic activity"/>
    <property type="evidence" value="ECO:0007669"/>
    <property type="project" value="UniProtKB-ARBA"/>
</dbReference>
<feature type="domain" description="GGDEF" evidence="3">
    <location>
        <begin position="215"/>
        <end position="348"/>
    </location>
</feature>
<organism evidence="4 5">
    <name type="scientific">Microbaculum marinisediminis</name>
    <dbReference type="NCBI Taxonomy" id="2931392"/>
    <lineage>
        <taxon>Bacteria</taxon>
        <taxon>Pseudomonadati</taxon>
        <taxon>Pseudomonadota</taxon>
        <taxon>Alphaproteobacteria</taxon>
        <taxon>Hyphomicrobiales</taxon>
        <taxon>Tepidamorphaceae</taxon>
        <taxon>Microbaculum</taxon>
    </lineage>
</organism>
<sequence length="616" mass="68603">MRTLRLEADTVVEAIQNYIENHLGPDLTFKYADHHPSNPRTIAIPGANTLHADLRSVLVLAPDGDIAVPSPPQRKAFDFLSASDHGAFERAVRSGTLQYLRVDPDRSKAFRTVFYVPVMSVGQLAGVIRMDIDQTRDARLLQSTVWSRRIVYVILGVLGLSIMSFVFWRFIRERRFAEDEARFLAMHDVLTGLPNRAQFKQRLNRALETARRDGTSVAVICIDVDNFKDINDTLGHPIGDRILKTTAERILAMSGPSSTVARLSGDEFAVLIEGISDTAALRGTAQRMLRNTSIVNEIDGQELVCSISLGISIAPADGNDVDTLIKNADVALYRAKSEGRNTIRFFTADMDREFRRRRQTEDELRRDLGTDRFKVYYQPQFDLRTGSLTGYEALARWTSPALGPVSPEVFIPAAEACGLIAPLSEWILTKACRAATEWPEPVKLAVNLSAAQFRTGDVADMIERVLRWTTLPPDRLEIEITETALLRNTETARSALNRLRGIGVSIALDDFGTGYSSLSYLSRFPIDKIKIDRSFVQRLTADRNTSAIVQAIVGLGKALDLEIIAEGVETHDQVAQLRAIGCHRVQGYLFGRPRETVGFPIPEVVRRLQDLDRASA</sequence>
<dbReference type="Gene3D" id="3.30.70.270">
    <property type="match status" value="1"/>
</dbReference>
<keyword evidence="1" id="KW-0812">Transmembrane</keyword>
<keyword evidence="1" id="KW-1133">Transmembrane helix</keyword>
<dbReference type="CDD" id="cd01948">
    <property type="entry name" value="EAL"/>
    <property type="match status" value="1"/>
</dbReference>
<comment type="caution">
    <text evidence="4">The sequence shown here is derived from an EMBL/GenBank/DDBJ whole genome shotgun (WGS) entry which is preliminary data.</text>
</comment>
<dbReference type="PROSITE" id="PS50887">
    <property type="entry name" value="GGDEF"/>
    <property type="match status" value="1"/>
</dbReference>
<gene>
    <name evidence="4" type="ORF">MUB46_08685</name>
</gene>
<dbReference type="InterPro" id="IPR001633">
    <property type="entry name" value="EAL_dom"/>
</dbReference>
<dbReference type="InterPro" id="IPR000160">
    <property type="entry name" value="GGDEF_dom"/>
</dbReference>
<dbReference type="Gene3D" id="3.20.20.450">
    <property type="entry name" value="EAL domain"/>
    <property type="match status" value="1"/>
</dbReference>
<dbReference type="FunFam" id="3.30.70.270:FF:000001">
    <property type="entry name" value="Diguanylate cyclase domain protein"/>
    <property type="match status" value="1"/>
</dbReference>
<dbReference type="CDD" id="cd01949">
    <property type="entry name" value="GGDEF"/>
    <property type="match status" value="1"/>
</dbReference>
<evidence type="ECO:0000313" key="5">
    <source>
        <dbReference type="Proteomes" id="UP001320898"/>
    </source>
</evidence>